<name>A0A1T4L9V4_PORCN</name>
<dbReference type="InterPro" id="IPR007621">
    <property type="entry name" value="TPM_dom"/>
</dbReference>
<reference evidence="4 5" key="1">
    <citation type="submission" date="2017-02" db="EMBL/GenBank/DDBJ databases">
        <authorList>
            <person name="Peterson S.W."/>
        </authorList>
    </citation>
    <scope>NUCLEOTIDE SEQUENCE [LARGE SCALE GENOMIC DNA]</scope>
    <source>
        <strain evidence="4 5">ATCC 700135</strain>
    </source>
</reference>
<feature type="domain" description="TPM" evidence="3">
    <location>
        <begin position="42"/>
        <end position="167"/>
    </location>
</feature>
<feature type="transmembrane region" description="Helical" evidence="1">
    <location>
        <begin position="191"/>
        <end position="214"/>
    </location>
</feature>
<dbReference type="PANTHER" id="PTHR30373:SF2">
    <property type="entry name" value="UPF0603 PROTEIN YGCG"/>
    <property type="match status" value="1"/>
</dbReference>
<keyword evidence="1" id="KW-0812">Transmembrane</keyword>
<accession>A0A1T4L9V4</accession>
<dbReference type="Pfam" id="PF04536">
    <property type="entry name" value="TPM_phosphatase"/>
    <property type="match status" value="1"/>
</dbReference>
<dbReference type="EMBL" id="FUWL01000007">
    <property type="protein sequence ID" value="SJZ51476.1"/>
    <property type="molecule type" value="Genomic_DNA"/>
</dbReference>
<evidence type="ECO:0000313" key="4">
    <source>
        <dbReference type="EMBL" id="SJZ51476.1"/>
    </source>
</evidence>
<dbReference type="RefSeq" id="WP_078735711.1">
    <property type="nucleotide sequence ID" value="NZ_FUWL01000007.1"/>
</dbReference>
<feature type="signal peptide" evidence="2">
    <location>
        <begin position="1"/>
        <end position="24"/>
    </location>
</feature>
<evidence type="ECO:0000256" key="2">
    <source>
        <dbReference type="SAM" id="SignalP"/>
    </source>
</evidence>
<proteinExistence type="predicted"/>
<organism evidence="4 5">
    <name type="scientific">Porphyromonas cangingivalis</name>
    <dbReference type="NCBI Taxonomy" id="36874"/>
    <lineage>
        <taxon>Bacteria</taxon>
        <taxon>Pseudomonadati</taxon>
        <taxon>Bacteroidota</taxon>
        <taxon>Bacteroidia</taxon>
        <taxon>Bacteroidales</taxon>
        <taxon>Porphyromonadaceae</taxon>
        <taxon>Porphyromonas</taxon>
    </lineage>
</organism>
<feature type="transmembrane region" description="Helical" evidence="1">
    <location>
        <begin position="235"/>
        <end position="254"/>
    </location>
</feature>
<keyword evidence="1" id="KW-1133">Transmembrane helix</keyword>
<gene>
    <name evidence="4" type="ORF">SAMN02745205_01056</name>
</gene>
<dbReference type="PANTHER" id="PTHR30373">
    <property type="entry name" value="UPF0603 PROTEIN YGCG"/>
    <property type="match status" value="1"/>
</dbReference>
<dbReference type="Proteomes" id="UP000189956">
    <property type="component" value="Unassembled WGS sequence"/>
</dbReference>
<evidence type="ECO:0000256" key="1">
    <source>
        <dbReference type="SAM" id="Phobius"/>
    </source>
</evidence>
<sequence>MYKCRLLFLLLVCVHFAHYGSAQGFTPKQIPNVQLSDSTQYVSDPTNLLSVTDKVAINDSIASIRHRWGVQVAVVIVPEVQDDDPERFAHELFQLWGIGQKEEDNGLLLLYVYKEPGRAIRFEVGYGLEGILTDALTSQISRRRMVPLLKDGKQGEGILEGVKAVREALDGSYSGTQTSEIEEEILLIFNILKWTCYFSVIMSILAILRMIYIYPKMTYLKQYVITKDGVSPSMGCLFALFPLAVLFMIPFYRWRKRISLAHLKDCPQCKTQGSVTIGRAYADSHHLTPAQQTETRIHSKEYFSAQCSVCDYQEIAGSDNESSPYYVCPKCSTKAWIEGTPRRLSSGDTLTEWACVHCHYQKVIRSTPSRGSYGGGSFGGGSFGGGGSWGGGASGGGGSTVRF</sequence>
<dbReference type="AlphaFoldDB" id="A0A1T4L9V4"/>
<keyword evidence="2" id="KW-0732">Signal</keyword>
<evidence type="ECO:0000313" key="5">
    <source>
        <dbReference type="Proteomes" id="UP000189956"/>
    </source>
</evidence>
<evidence type="ECO:0000259" key="3">
    <source>
        <dbReference type="Pfam" id="PF04536"/>
    </source>
</evidence>
<keyword evidence="1" id="KW-0472">Membrane</keyword>
<feature type="chain" id="PRO_5010541856" description="TPM domain-containing protein" evidence="2">
    <location>
        <begin position="25"/>
        <end position="403"/>
    </location>
</feature>
<dbReference type="Gene3D" id="3.10.310.50">
    <property type="match status" value="1"/>
</dbReference>
<protein>
    <recommendedName>
        <fullName evidence="3">TPM domain-containing protein</fullName>
    </recommendedName>
</protein>